<dbReference type="InterPro" id="IPR001611">
    <property type="entry name" value="Leu-rich_rpt"/>
</dbReference>
<accession>A0A3P8G4N2</accession>
<dbReference type="GO" id="GO:0003723">
    <property type="term" value="F:RNA binding"/>
    <property type="evidence" value="ECO:0007669"/>
    <property type="project" value="TreeGrafter"/>
</dbReference>
<gene>
    <name evidence="4" type="ORF">SMTD_LOCUS20881</name>
</gene>
<dbReference type="SUPFAM" id="SSF54427">
    <property type="entry name" value="NTF2-like"/>
    <property type="match status" value="1"/>
</dbReference>
<dbReference type="Gene3D" id="3.10.450.50">
    <property type="match status" value="1"/>
</dbReference>
<dbReference type="EMBL" id="UZAL01045616">
    <property type="protein sequence ID" value="VDP83577.1"/>
    <property type="molecule type" value="Genomic_DNA"/>
</dbReference>
<evidence type="ECO:0000256" key="2">
    <source>
        <dbReference type="ARBA" id="ARBA00023242"/>
    </source>
</evidence>
<dbReference type="GO" id="GO:0005634">
    <property type="term" value="C:nucleus"/>
    <property type="evidence" value="ECO:0007669"/>
    <property type="project" value="UniProtKB-SubCell"/>
</dbReference>
<dbReference type="InterPro" id="IPR030217">
    <property type="entry name" value="NXF_fam"/>
</dbReference>
<protein>
    <recommendedName>
        <fullName evidence="3">Nuclear transport factor 2 domain-containing protein</fullName>
    </recommendedName>
</protein>
<comment type="subcellular location">
    <subcellularLocation>
        <location evidence="1">Nucleus</location>
    </subcellularLocation>
</comment>
<organism evidence="4 5">
    <name type="scientific">Schistosoma mattheei</name>
    <dbReference type="NCBI Taxonomy" id="31246"/>
    <lineage>
        <taxon>Eukaryota</taxon>
        <taxon>Metazoa</taxon>
        <taxon>Spiralia</taxon>
        <taxon>Lophotrochozoa</taxon>
        <taxon>Platyhelminthes</taxon>
        <taxon>Trematoda</taxon>
        <taxon>Digenea</taxon>
        <taxon>Strigeidida</taxon>
        <taxon>Schistosomatoidea</taxon>
        <taxon>Schistosomatidae</taxon>
        <taxon>Schistosoma</taxon>
    </lineage>
</organism>
<dbReference type="PANTHER" id="PTHR10662:SF22">
    <property type="entry name" value="NUCLEAR RNA EXPORT FACTOR 1"/>
    <property type="match status" value="1"/>
</dbReference>
<dbReference type="AlphaFoldDB" id="A0A3P8G4N2"/>
<evidence type="ECO:0000256" key="1">
    <source>
        <dbReference type="ARBA" id="ARBA00004123"/>
    </source>
</evidence>
<keyword evidence="5" id="KW-1185">Reference proteome</keyword>
<proteinExistence type="predicted"/>
<dbReference type="Pfam" id="PF22602">
    <property type="entry name" value="NXF_NTF2"/>
    <property type="match status" value="1"/>
</dbReference>
<evidence type="ECO:0000259" key="3">
    <source>
        <dbReference type="Pfam" id="PF22602"/>
    </source>
</evidence>
<dbReference type="InterPro" id="IPR002075">
    <property type="entry name" value="NTF2_dom"/>
</dbReference>
<dbReference type="GO" id="GO:0016973">
    <property type="term" value="P:poly(A)+ mRNA export from nucleus"/>
    <property type="evidence" value="ECO:0007669"/>
    <property type="project" value="TreeGrafter"/>
</dbReference>
<feature type="domain" description="Nuclear transport factor 2" evidence="3">
    <location>
        <begin position="87"/>
        <end position="214"/>
    </location>
</feature>
<evidence type="ECO:0000313" key="4">
    <source>
        <dbReference type="EMBL" id="VDP83577.1"/>
    </source>
</evidence>
<evidence type="ECO:0000313" key="5">
    <source>
        <dbReference type="Proteomes" id="UP000269396"/>
    </source>
</evidence>
<sequence length="234" mass="26136">MNAFSPLSSTSAGFIPVSIERIDLSSNPLSSIPVLSGLRDINGQELPHTVQFAIEQGSDSSKRPPTKPLPQSILGFFPNDEVKIALLSFLKLYLSRYDSKPRGESLLPYYTTVSQLVFSVSPENRFPNSQNVSFTARVEIQNGSDQPTTAYLTTSRLNQAYFLRSRNLLRCRDQSRRRDMVVRGSLAIAHFLDELPTTEHQLESLSVDVAFHSVSINYFYLVLVTTENSAIDVS</sequence>
<dbReference type="PANTHER" id="PTHR10662">
    <property type="entry name" value="NUCLEAR RNA EXPORT FACTOR"/>
    <property type="match status" value="1"/>
</dbReference>
<name>A0A3P8G4N2_9TREM</name>
<reference evidence="4 5" key="1">
    <citation type="submission" date="2018-11" db="EMBL/GenBank/DDBJ databases">
        <authorList>
            <consortium name="Pathogen Informatics"/>
        </authorList>
    </citation>
    <scope>NUCLEOTIDE SEQUENCE [LARGE SCALE GENOMIC DNA]</scope>
    <source>
        <strain>Denwood</strain>
        <strain evidence="5">Zambia</strain>
    </source>
</reference>
<dbReference type="Proteomes" id="UP000269396">
    <property type="component" value="Unassembled WGS sequence"/>
</dbReference>
<dbReference type="InterPro" id="IPR032710">
    <property type="entry name" value="NTF2-like_dom_sf"/>
</dbReference>
<keyword evidence="2" id="KW-0539">Nucleus</keyword>
<dbReference type="PROSITE" id="PS51450">
    <property type="entry name" value="LRR"/>
    <property type="match status" value="1"/>
</dbReference>